<organism evidence="2 3">
    <name type="scientific">Brassica carinata</name>
    <name type="common">Ethiopian mustard</name>
    <name type="synonym">Abyssinian cabbage</name>
    <dbReference type="NCBI Taxonomy" id="52824"/>
    <lineage>
        <taxon>Eukaryota</taxon>
        <taxon>Viridiplantae</taxon>
        <taxon>Streptophyta</taxon>
        <taxon>Embryophyta</taxon>
        <taxon>Tracheophyta</taxon>
        <taxon>Spermatophyta</taxon>
        <taxon>Magnoliopsida</taxon>
        <taxon>eudicotyledons</taxon>
        <taxon>Gunneridae</taxon>
        <taxon>Pentapetalae</taxon>
        <taxon>rosids</taxon>
        <taxon>malvids</taxon>
        <taxon>Brassicales</taxon>
        <taxon>Brassicaceae</taxon>
        <taxon>Brassiceae</taxon>
        <taxon>Brassica</taxon>
    </lineage>
</organism>
<dbReference type="Proteomes" id="UP000886595">
    <property type="component" value="Unassembled WGS sequence"/>
</dbReference>
<keyword evidence="3" id="KW-1185">Reference proteome</keyword>
<sequence length="66" mass="7848">MEFVESVKKEMRPIHLEVKNEDRPEDRREQLALAAPQQQPQVHRFSLGEILRSQIERLSHNFVPTK</sequence>
<accession>A0A8X7P4V4</accession>
<dbReference type="AlphaFoldDB" id="A0A8X7P4V4"/>
<gene>
    <name evidence="2" type="ORF">Bca52824_094719</name>
</gene>
<evidence type="ECO:0000256" key="1">
    <source>
        <dbReference type="SAM" id="MobiDB-lite"/>
    </source>
</evidence>
<reference evidence="2 3" key="1">
    <citation type="submission" date="2020-02" db="EMBL/GenBank/DDBJ databases">
        <authorList>
            <person name="Ma Q."/>
            <person name="Huang Y."/>
            <person name="Song X."/>
            <person name="Pei D."/>
        </authorList>
    </citation>
    <scope>NUCLEOTIDE SEQUENCE [LARGE SCALE GENOMIC DNA]</scope>
    <source>
        <strain evidence="2">Sxm20200214</strain>
        <tissue evidence="2">Leaf</tissue>
    </source>
</reference>
<name>A0A8X7P4V4_BRACI</name>
<evidence type="ECO:0000313" key="3">
    <source>
        <dbReference type="Proteomes" id="UP000886595"/>
    </source>
</evidence>
<protein>
    <submittedName>
        <fullName evidence="2">Uncharacterized protein</fullName>
    </submittedName>
</protein>
<proteinExistence type="predicted"/>
<comment type="caution">
    <text evidence="2">The sequence shown here is derived from an EMBL/GenBank/DDBJ whole genome shotgun (WGS) entry which is preliminary data.</text>
</comment>
<feature type="region of interest" description="Disordered" evidence="1">
    <location>
        <begin position="19"/>
        <end position="39"/>
    </location>
</feature>
<dbReference type="EMBL" id="JAAMPC010000200">
    <property type="protein sequence ID" value="KAG2243429.1"/>
    <property type="molecule type" value="Genomic_DNA"/>
</dbReference>
<evidence type="ECO:0000313" key="2">
    <source>
        <dbReference type="EMBL" id="KAG2243429.1"/>
    </source>
</evidence>
<feature type="compositionally biased region" description="Basic and acidic residues" evidence="1">
    <location>
        <begin position="19"/>
        <end position="30"/>
    </location>
</feature>
<dbReference type="OrthoDB" id="2019938at2759"/>